<dbReference type="PANTHER" id="PTHR38034">
    <property type="entry name" value="INNER MEMBRANE PROTEIN YPJD"/>
    <property type="match status" value="1"/>
</dbReference>
<dbReference type="Pfam" id="PF01578">
    <property type="entry name" value="Cytochrom_C_asm"/>
    <property type="match status" value="1"/>
</dbReference>
<feature type="transmembrane region" description="Helical" evidence="1">
    <location>
        <begin position="173"/>
        <end position="196"/>
    </location>
</feature>
<dbReference type="EMBL" id="PYVG01000016">
    <property type="protein sequence ID" value="PTB89329.1"/>
    <property type="molecule type" value="Genomic_DNA"/>
</dbReference>
<comment type="caution">
    <text evidence="4">The sequence shown here is derived from an EMBL/GenBank/DDBJ whole genome shotgun (WGS) entry which is preliminary data.</text>
</comment>
<evidence type="ECO:0000313" key="5">
    <source>
        <dbReference type="EMBL" id="PTB89329.1"/>
    </source>
</evidence>
<proteinExistence type="predicted"/>
<evidence type="ECO:0000313" key="3">
    <source>
        <dbReference type="EMBL" id="PTB83073.1"/>
    </source>
</evidence>
<dbReference type="AlphaFoldDB" id="A0A2T4CZ32"/>
<sequence>MTLLLVIAVTLYLVAAVTMWRQLGRNAQLPKWFIALPIVAVILHAWIQWEHWRFDGFDHINITFSLSAVALLLVILAIARGTKPGGMLLRPVVYLFAAVSVILMNFSPVNWGAEFNLSSGLLVHVVLSLCAYAILMLATLYAIQILYVSYVLKHHKAQATASYLPPLMTAERYFFRLLSTGTFVLVIAIISGFVFLQDMFAQGQSHKTVLSTLAAMIYVVIVFLHGARGVRGRAMVIASVVASSILTLAYFGSRFVKDVLLNT</sequence>
<keyword evidence="1" id="KW-0812">Transmembrane</keyword>
<name>A0A2T4CZ32_9GAMM</name>
<keyword evidence="1" id="KW-0472">Membrane</keyword>
<feature type="transmembrane region" description="Helical" evidence="1">
    <location>
        <begin position="208"/>
        <end position="227"/>
    </location>
</feature>
<feature type="transmembrane region" description="Helical" evidence="1">
    <location>
        <begin position="61"/>
        <end position="79"/>
    </location>
</feature>
<gene>
    <name evidence="5" type="ORF">C9928_04005</name>
    <name evidence="4" type="ORF">C9940_00800</name>
    <name evidence="3" type="ORF">C9986_01420</name>
</gene>
<organism evidence="4">
    <name type="scientific">Pseudidiomarina aestuarii</name>
    <dbReference type="NCBI Taxonomy" id="624146"/>
    <lineage>
        <taxon>Bacteria</taxon>
        <taxon>Pseudomonadati</taxon>
        <taxon>Pseudomonadota</taxon>
        <taxon>Gammaproteobacteria</taxon>
        <taxon>Alteromonadales</taxon>
        <taxon>Idiomarinaceae</taxon>
        <taxon>Pseudidiomarina</taxon>
    </lineage>
</organism>
<evidence type="ECO:0000313" key="4">
    <source>
        <dbReference type="EMBL" id="PTB86836.1"/>
    </source>
</evidence>
<evidence type="ECO:0000259" key="2">
    <source>
        <dbReference type="Pfam" id="PF01578"/>
    </source>
</evidence>
<dbReference type="GO" id="GO:0005886">
    <property type="term" value="C:plasma membrane"/>
    <property type="evidence" value="ECO:0007669"/>
    <property type="project" value="TreeGrafter"/>
</dbReference>
<dbReference type="GO" id="GO:0017004">
    <property type="term" value="P:cytochrome complex assembly"/>
    <property type="evidence" value="ECO:0007669"/>
    <property type="project" value="InterPro"/>
</dbReference>
<evidence type="ECO:0000256" key="1">
    <source>
        <dbReference type="SAM" id="Phobius"/>
    </source>
</evidence>
<dbReference type="EMBL" id="PYVS01000016">
    <property type="protein sequence ID" value="PTB83073.1"/>
    <property type="molecule type" value="Genomic_DNA"/>
</dbReference>
<dbReference type="InterPro" id="IPR052372">
    <property type="entry name" value="YpjD/HemX"/>
</dbReference>
<protein>
    <submittedName>
        <fullName evidence="4">ABC transporter permease</fullName>
    </submittedName>
</protein>
<accession>A0A2T4CZ32</accession>
<dbReference type="PANTHER" id="PTHR38034:SF1">
    <property type="entry name" value="INNER MEMBRANE PROTEIN YPJD"/>
    <property type="match status" value="1"/>
</dbReference>
<feature type="transmembrane region" description="Helical" evidence="1">
    <location>
        <begin position="121"/>
        <end position="143"/>
    </location>
</feature>
<reference evidence="6 7" key="1">
    <citation type="submission" date="2018-03" db="EMBL/GenBank/DDBJ databases">
        <title>Cross-interface Injection: A General Nanoliter Liquid Handling Method Applied to Single Cells Genome Amplification Automated Nanoliter Liquid Handling Applied to Single Cell Multiple Displacement Amplification.</title>
        <authorList>
            <person name="Yun J."/>
            <person name="Xu P."/>
            <person name="Xu J."/>
            <person name="Dai X."/>
            <person name="Wang Y."/>
            <person name="Zheng X."/>
            <person name="Cao C."/>
            <person name="Yi Q."/>
            <person name="Zhu Y."/>
            <person name="Wang L."/>
            <person name="Dong Z."/>
            <person name="Huang Y."/>
            <person name="Huang L."/>
            <person name="Du W."/>
        </authorList>
    </citation>
    <scope>NUCLEOTIDE SEQUENCE [LARGE SCALE GENOMIC DNA]</scope>
    <source>
        <strain evidence="5 6">A9-4</strain>
        <strain evidence="4">Z-D3-2</strain>
        <strain evidence="3 7">Z-E1-2</strain>
    </source>
</reference>
<evidence type="ECO:0000313" key="6">
    <source>
        <dbReference type="Proteomes" id="UP000241514"/>
    </source>
</evidence>
<feature type="transmembrane region" description="Helical" evidence="1">
    <location>
        <begin position="91"/>
        <end position="109"/>
    </location>
</feature>
<dbReference type="Proteomes" id="UP000241514">
    <property type="component" value="Unassembled WGS sequence"/>
</dbReference>
<dbReference type="Proteomes" id="UP000243022">
    <property type="component" value="Unassembled WGS sequence"/>
</dbReference>
<dbReference type="EMBL" id="PYVN01000004">
    <property type="protein sequence ID" value="PTB86836.1"/>
    <property type="molecule type" value="Genomic_DNA"/>
</dbReference>
<dbReference type="InterPro" id="IPR002541">
    <property type="entry name" value="Cyt_c_assembly"/>
</dbReference>
<keyword evidence="1" id="KW-1133">Transmembrane helix</keyword>
<dbReference type="GO" id="GO:0020037">
    <property type="term" value="F:heme binding"/>
    <property type="evidence" value="ECO:0007669"/>
    <property type="project" value="InterPro"/>
</dbReference>
<feature type="transmembrane region" description="Helical" evidence="1">
    <location>
        <begin position="32"/>
        <end position="49"/>
    </location>
</feature>
<evidence type="ECO:0000313" key="7">
    <source>
        <dbReference type="Proteomes" id="UP000243022"/>
    </source>
</evidence>
<feature type="domain" description="Cytochrome c assembly protein" evidence="2">
    <location>
        <begin position="64"/>
        <end position="259"/>
    </location>
</feature>
<feature type="transmembrane region" description="Helical" evidence="1">
    <location>
        <begin position="233"/>
        <end position="251"/>
    </location>
</feature>